<dbReference type="EMBL" id="ML978983">
    <property type="protein sequence ID" value="KAF1925503.1"/>
    <property type="molecule type" value="Genomic_DNA"/>
</dbReference>
<feature type="signal peptide" evidence="2">
    <location>
        <begin position="1"/>
        <end position="16"/>
    </location>
</feature>
<feature type="chain" id="PRO_5025517799" description="Ubiquitin 3 binding protein But2 C-terminal domain-containing protein" evidence="2">
    <location>
        <begin position="17"/>
        <end position="228"/>
    </location>
</feature>
<dbReference type="PANTHER" id="PTHR39613:SF1">
    <property type="entry name" value="ANCHORED CELL WALL PROTEIN, PUTATIVE (AFU_ORTHOLOGUE AFUA_4G08960)-RELATED"/>
    <property type="match status" value="1"/>
</dbReference>
<feature type="region of interest" description="Disordered" evidence="1">
    <location>
        <begin position="145"/>
        <end position="168"/>
    </location>
</feature>
<gene>
    <name evidence="4" type="ORF">M421DRAFT_423597</name>
</gene>
<dbReference type="OrthoDB" id="4657524at2759"/>
<dbReference type="RefSeq" id="XP_033445755.1">
    <property type="nucleotide sequence ID" value="XM_033593519.1"/>
</dbReference>
<dbReference type="InterPro" id="IPR018620">
    <property type="entry name" value="Ubiquitin3-bd_protein_But2_C"/>
</dbReference>
<organism evidence="4 5">
    <name type="scientific">Didymella exigua CBS 183.55</name>
    <dbReference type="NCBI Taxonomy" id="1150837"/>
    <lineage>
        <taxon>Eukaryota</taxon>
        <taxon>Fungi</taxon>
        <taxon>Dikarya</taxon>
        <taxon>Ascomycota</taxon>
        <taxon>Pezizomycotina</taxon>
        <taxon>Dothideomycetes</taxon>
        <taxon>Pleosporomycetidae</taxon>
        <taxon>Pleosporales</taxon>
        <taxon>Pleosporineae</taxon>
        <taxon>Didymellaceae</taxon>
        <taxon>Didymella</taxon>
    </lineage>
</organism>
<sequence>MKTFAVLSAILAAAFAAPTIPPISASLEIRTLGLLTKLIAPKCPANAAQPDGHLPKGSISTSALVPISSKNPNTAYPNSEWAKVTPGDFCTIFNLVLESDATQGKICNLVFDLPGYLQAPGDFVFLGSGKFTFTGYDINAGAVPGETTYAKQPRPGPSPPNPPPVMKPGNSYIVNSAPCGIPPGIGPVTVSGSLCSKDTTFLFKQSQKACPVGFYVVLTDDSGASAPH</sequence>
<reference evidence="4" key="1">
    <citation type="journal article" date="2020" name="Stud. Mycol.">
        <title>101 Dothideomycetes genomes: a test case for predicting lifestyles and emergence of pathogens.</title>
        <authorList>
            <person name="Haridas S."/>
            <person name="Albert R."/>
            <person name="Binder M."/>
            <person name="Bloem J."/>
            <person name="Labutti K."/>
            <person name="Salamov A."/>
            <person name="Andreopoulos B."/>
            <person name="Baker S."/>
            <person name="Barry K."/>
            <person name="Bills G."/>
            <person name="Bluhm B."/>
            <person name="Cannon C."/>
            <person name="Castanera R."/>
            <person name="Culley D."/>
            <person name="Daum C."/>
            <person name="Ezra D."/>
            <person name="Gonzalez J."/>
            <person name="Henrissat B."/>
            <person name="Kuo A."/>
            <person name="Liang C."/>
            <person name="Lipzen A."/>
            <person name="Lutzoni F."/>
            <person name="Magnuson J."/>
            <person name="Mondo S."/>
            <person name="Nolan M."/>
            <person name="Ohm R."/>
            <person name="Pangilinan J."/>
            <person name="Park H.-J."/>
            <person name="Ramirez L."/>
            <person name="Alfaro M."/>
            <person name="Sun H."/>
            <person name="Tritt A."/>
            <person name="Yoshinaga Y."/>
            <person name="Zwiers L.-H."/>
            <person name="Turgeon B."/>
            <person name="Goodwin S."/>
            <person name="Spatafora J."/>
            <person name="Crous P."/>
            <person name="Grigoriev I."/>
        </authorList>
    </citation>
    <scope>NUCLEOTIDE SEQUENCE</scope>
    <source>
        <strain evidence="4">CBS 183.55</strain>
    </source>
</reference>
<name>A0A6A5RDH5_9PLEO</name>
<dbReference type="Pfam" id="PF09792">
    <property type="entry name" value="But2"/>
    <property type="match status" value="1"/>
</dbReference>
<evidence type="ECO:0000313" key="5">
    <source>
        <dbReference type="Proteomes" id="UP000800082"/>
    </source>
</evidence>
<accession>A0A6A5RDH5</accession>
<feature type="compositionally biased region" description="Pro residues" evidence="1">
    <location>
        <begin position="154"/>
        <end position="166"/>
    </location>
</feature>
<evidence type="ECO:0000256" key="1">
    <source>
        <dbReference type="SAM" id="MobiDB-lite"/>
    </source>
</evidence>
<dbReference type="GeneID" id="54351187"/>
<protein>
    <recommendedName>
        <fullName evidence="3">Ubiquitin 3 binding protein But2 C-terminal domain-containing protein</fullName>
    </recommendedName>
</protein>
<evidence type="ECO:0000256" key="2">
    <source>
        <dbReference type="SAM" id="SignalP"/>
    </source>
</evidence>
<evidence type="ECO:0000313" key="4">
    <source>
        <dbReference type="EMBL" id="KAF1925503.1"/>
    </source>
</evidence>
<dbReference type="PANTHER" id="PTHR39613">
    <property type="entry name" value="ANCHORED CELL WALL PROTEIN, PUTATIVE (AFU_ORTHOLOGUE AFUA_4G08960)-RELATED"/>
    <property type="match status" value="1"/>
</dbReference>
<dbReference type="AlphaFoldDB" id="A0A6A5RDH5"/>
<feature type="domain" description="Ubiquitin 3 binding protein But2 C-terminal" evidence="3">
    <location>
        <begin position="63"/>
        <end position="207"/>
    </location>
</feature>
<keyword evidence="5" id="KW-1185">Reference proteome</keyword>
<proteinExistence type="predicted"/>
<dbReference type="Proteomes" id="UP000800082">
    <property type="component" value="Unassembled WGS sequence"/>
</dbReference>
<keyword evidence="2" id="KW-0732">Signal</keyword>
<evidence type="ECO:0000259" key="3">
    <source>
        <dbReference type="Pfam" id="PF09792"/>
    </source>
</evidence>